<organism evidence="3 4">
    <name type="scientific">Microbacterium aquimaris</name>
    <dbReference type="NCBI Taxonomy" id="459816"/>
    <lineage>
        <taxon>Bacteria</taxon>
        <taxon>Bacillati</taxon>
        <taxon>Actinomycetota</taxon>
        <taxon>Actinomycetes</taxon>
        <taxon>Micrococcales</taxon>
        <taxon>Microbacteriaceae</taxon>
        <taxon>Microbacterium</taxon>
    </lineage>
</organism>
<keyword evidence="4" id="KW-1185">Reference proteome</keyword>
<evidence type="ECO:0000313" key="4">
    <source>
        <dbReference type="Proteomes" id="UP001291912"/>
    </source>
</evidence>
<feature type="region of interest" description="Disordered" evidence="1">
    <location>
        <begin position="107"/>
        <end position="128"/>
    </location>
</feature>
<comment type="caution">
    <text evidence="3">The sequence shown here is derived from an EMBL/GenBank/DDBJ whole genome shotgun (WGS) entry which is preliminary data.</text>
</comment>
<name>A0ABU5N9Z6_9MICO</name>
<keyword evidence="3" id="KW-0067">ATP-binding</keyword>
<accession>A0ABU5N9Z6</accession>
<evidence type="ECO:0000259" key="2">
    <source>
        <dbReference type="Pfam" id="PF13625"/>
    </source>
</evidence>
<sequence>MVSDERALALQLAGLDDARLGEVLTTRAVSAGVAWRDFFDAAEGLLEAGSVDRALTRLPRAALAALAALADGEDATIDAIPSSSQLLVGGALPTAVAARVRRTREARPAAFSAPEGAPPPPATAAQEASAAERAFTSTGALADLLLATEQSPLSSTATGSISASDRRRLLEAGIVEDAEALDDLATIARAAVLIDTAEREATVSDAGDRWLHLPTAERWEHAATGIVAALPVGLRDRTGGIRAAADHAGAYPLDEDWPPVAAQWGRVLRRWGLLDDDGAEPAWTRALRDSGAITADALRGHLPTEIDKVYLQADLSVIAPGPLLPDLELRLRGIAARESRAQASTYRFTAESLDAGLTDGETAEGIRAFLTGLSLTGIPQPLEYLLDSTARRHGAVRVRTDDARALTVVEVDDDDRREALSVDQALRPLGLVPEGKVLLTRAGRDTVSWALSDARYPVTMIGDDGRPTSPRRSRRPAPHDAAAPGRFDELIARLRAGHSTDSDEAWMQRELEQAVRARAAIRVSVRMPDGTDRELTLEASGLGGGRLRGLDRAADVERTLPLRSIVRVTPV</sequence>
<dbReference type="RefSeq" id="WP_194422750.1">
    <property type="nucleotide sequence ID" value="NZ_BAAAPT010000001.1"/>
</dbReference>
<keyword evidence="3" id="KW-0347">Helicase</keyword>
<gene>
    <name evidence="3" type="ORF">R2Q92_13770</name>
</gene>
<evidence type="ECO:0000313" key="3">
    <source>
        <dbReference type="EMBL" id="MDZ8162898.1"/>
    </source>
</evidence>
<dbReference type="EMBL" id="JAWJYN010000003">
    <property type="protein sequence ID" value="MDZ8162898.1"/>
    <property type="molecule type" value="Genomic_DNA"/>
</dbReference>
<dbReference type="Proteomes" id="UP001291912">
    <property type="component" value="Unassembled WGS sequence"/>
</dbReference>
<dbReference type="Pfam" id="PF13625">
    <property type="entry name" value="Helicase_C_3"/>
    <property type="match status" value="1"/>
</dbReference>
<reference evidence="3 4" key="1">
    <citation type="submission" date="2023-10" db="EMBL/GenBank/DDBJ databases">
        <title>Microbacterium xanthum sp. nov., isolated from seaweed.</title>
        <authorList>
            <person name="Lee S.D."/>
        </authorList>
    </citation>
    <scope>NUCLEOTIDE SEQUENCE [LARGE SCALE GENOMIC DNA]</scope>
    <source>
        <strain evidence="3 4">KCTC 19124</strain>
    </source>
</reference>
<dbReference type="GO" id="GO:0004386">
    <property type="term" value="F:helicase activity"/>
    <property type="evidence" value="ECO:0007669"/>
    <property type="project" value="UniProtKB-KW"/>
</dbReference>
<keyword evidence="3" id="KW-0378">Hydrolase</keyword>
<feature type="domain" description="Helicase XPB/Ssl2 N-terminal" evidence="2">
    <location>
        <begin position="310"/>
        <end position="431"/>
    </location>
</feature>
<protein>
    <submittedName>
        <fullName evidence="3">Helicase-associated domain-containing protein</fullName>
    </submittedName>
</protein>
<keyword evidence="3" id="KW-0547">Nucleotide-binding</keyword>
<dbReference type="InterPro" id="IPR032830">
    <property type="entry name" value="XPB/Ssl2_N"/>
</dbReference>
<feature type="region of interest" description="Disordered" evidence="1">
    <location>
        <begin position="460"/>
        <end position="482"/>
    </location>
</feature>
<evidence type="ECO:0000256" key="1">
    <source>
        <dbReference type="SAM" id="MobiDB-lite"/>
    </source>
</evidence>
<proteinExistence type="predicted"/>